<dbReference type="InterPro" id="IPR003870">
    <property type="entry name" value="DUF222"/>
</dbReference>
<dbReference type="RefSeq" id="WP_184861691.1">
    <property type="nucleotide sequence ID" value="NZ_BAAAWY010000095.1"/>
</dbReference>
<dbReference type="AlphaFoldDB" id="A0A7W9KFE0"/>
<evidence type="ECO:0000256" key="1">
    <source>
        <dbReference type="SAM" id="MobiDB-lite"/>
    </source>
</evidence>
<reference evidence="3 4" key="1">
    <citation type="submission" date="2020-08" db="EMBL/GenBank/DDBJ databases">
        <title>Sequencing the genomes of 1000 actinobacteria strains.</title>
        <authorList>
            <person name="Klenk H.-P."/>
        </authorList>
    </citation>
    <scope>NUCLEOTIDE SEQUENCE [LARGE SCALE GENOMIC DNA]</scope>
    <source>
        <strain evidence="3 4">DSM 43851</strain>
    </source>
</reference>
<dbReference type="EMBL" id="JACHIR010000001">
    <property type="protein sequence ID" value="MBB5891536.1"/>
    <property type="molecule type" value="Genomic_DNA"/>
</dbReference>
<name>A0A7W9KFE0_9PSEU</name>
<dbReference type="Pfam" id="PF02720">
    <property type="entry name" value="DUF222"/>
    <property type="match status" value="1"/>
</dbReference>
<gene>
    <name evidence="3" type="ORF">BJ998_002732</name>
</gene>
<keyword evidence="4" id="KW-1185">Reference proteome</keyword>
<evidence type="ECO:0000313" key="3">
    <source>
        <dbReference type="EMBL" id="MBB5891536.1"/>
    </source>
</evidence>
<accession>A0A7W9KFE0</accession>
<feature type="region of interest" description="Disordered" evidence="1">
    <location>
        <begin position="284"/>
        <end position="306"/>
    </location>
</feature>
<protein>
    <recommendedName>
        <fullName evidence="2">DUF222 domain-containing protein</fullName>
    </recommendedName>
</protein>
<comment type="caution">
    <text evidence="3">The sequence shown here is derived from an EMBL/GenBank/DDBJ whole genome shotgun (WGS) entry which is preliminary data.</text>
</comment>
<organism evidence="3 4">
    <name type="scientific">Kutzneria kofuensis</name>
    <dbReference type="NCBI Taxonomy" id="103725"/>
    <lineage>
        <taxon>Bacteria</taxon>
        <taxon>Bacillati</taxon>
        <taxon>Actinomycetota</taxon>
        <taxon>Actinomycetes</taxon>
        <taxon>Pseudonocardiales</taxon>
        <taxon>Pseudonocardiaceae</taxon>
        <taxon>Kutzneria</taxon>
    </lineage>
</organism>
<evidence type="ECO:0000313" key="4">
    <source>
        <dbReference type="Proteomes" id="UP000585638"/>
    </source>
</evidence>
<feature type="compositionally biased region" description="Basic and acidic residues" evidence="1">
    <location>
        <begin position="289"/>
        <end position="306"/>
    </location>
</feature>
<dbReference type="Proteomes" id="UP000585638">
    <property type="component" value="Unassembled WGS sequence"/>
</dbReference>
<sequence>MRELDQLVGAVDAVVATATSEKAQHEIAETLRVVSCQMNRLQAVIAEHTLAMERTGAHKATGHGSPAEFLKRECHYSGAQARSVLRSGTVLAESLPRTAEALKAGTITWPHATSLVRGVAALGPEEVSANEDKWINKVAVQSGPERLQRVLRARVHEKVPQAQSPVDQEGDAAKGISLRKLAKRGYEVHGFLPLDDGAVIEQAVSKLRSLENAPKDSDPIVAIADWWLRNPSGLQGQPGSDSRDHGLVELFGSAQTSVTAPTPFPTVRPSCDFDADPLASSSAKSLAIAKRDDDVTQTPRTDDRCRQPGCSAVPHWCDYHGTMDRLAYKLLTAA</sequence>
<evidence type="ECO:0000259" key="2">
    <source>
        <dbReference type="Pfam" id="PF02720"/>
    </source>
</evidence>
<feature type="domain" description="DUF222" evidence="2">
    <location>
        <begin position="31"/>
        <end position="208"/>
    </location>
</feature>
<proteinExistence type="predicted"/>